<name>A0A8J6M9L5_9FIRM</name>
<dbReference type="AlphaFoldDB" id="A0A8J6M9L5"/>
<evidence type="ECO:0000313" key="1">
    <source>
        <dbReference type="EMBL" id="MBC5733340.1"/>
    </source>
</evidence>
<evidence type="ECO:0000313" key="2">
    <source>
        <dbReference type="Proteomes" id="UP000661435"/>
    </source>
</evidence>
<protein>
    <submittedName>
        <fullName evidence="1">Uncharacterized protein</fullName>
    </submittedName>
</protein>
<sequence length="189" mass="20552">MEERYALAEGKGRLTVRAAEGRVACEAMLPDDGRGLYKAYLSGPQGRFPLGALLPEGGTLVLRRTLSVGELERRGVWPPTGGGVELAYPAQRHPAAPPAPPGWVREAQPGRLMGEILLARCAGAAEGALLRREEDGFSLALPFRTDRRFPLTPLFCFAKVENLGEEHYAIFCFNRCGCPRPPHKGETQG</sequence>
<gene>
    <name evidence="1" type="ORF">H8S57_06325</name>
</gene>
<keyword evidence="2" id="KW-1185">Reference proteome</keyword>
<proteinExistence type="predicted"/>
<comment type="caution">
    <text evidence="1">The sequence shown here is derived from an EMBL/GenBank/DDBJ whole genome shotgun (WGS) entry which is preliminary data.</text>
</comment>
<organism evidence="1 2">
    <name type="scientific">Lawsonibacter hominis</name>
    <dbReference type="NCBI Taxonomy" id="2763053"/>
    <lineage>
        <taxon>Bacteria</taxon>
        <taxon>Bacillati</taxon>
        <taxon>Bacillota</taxon>
        <taxon>Clostridia</taxon>
        <taxon>Eubacteriales</taxon>
        <taxon>Oscillospiraceae</taxon>
        <taxon>Lawsonibacter</taxon>
    </lineage>
</organism>
<dbReference type="RefSeq" id="WP_186907240.1">
    <property type="nucleotide sequence ID" value="NZ_JACOPP010000006.1"/>
</dbReference>
<reference evidence="1" key="1">
    <citation type="submission" date="2020-08" db="EMBL/GenBank/DDBJ databases">
        <title>Genome public.</title>
        <authorList>
            <person name="Liu C."/>
            <person name="Sun Q."/>
        </authorList>
    </citation>
    <scope>NUCLEOTIDE SEQUENCE</scope>
    <source>
        <strain evidence="1">NSJ-51</strain>
    </source>
</reference>
<dbReference type="EMBL" id="JACOPP010000006">
    <property type="protein sequence ID" value="MBC5733340.1"/>
    <property type="molecule type" value="Genomic_DNA"/>
</dbReference>
<accession>A0A8J6M9L5</accession>
<dbReference type="Proteomes" id="UP000661435">
    <property type="component" value="Unassembled WGS sequence"/>
</dbReference>